<dbReference type="EMBL" id="CAADEX010000116">
    <property type="protein sequence ID" value="VFJ62808.1"/>
    <property type="molecule type" value="Genomic_DNA"/>
</dbReference>
<name>A0A450T888_9GAMM</name>
<accession>A0A450T888</accession>
<proteinExistence type="predicted"/>
<gene>
    <name evidence="1" type="ORF">BECKDK2373B_GA0170837_111613</name>
</gene>
<organism evidence="1">
    <name type="scientific">Candidatus Kentrum sp. DK</name>
    <dbReference type="NCBI Taxonomy" id="2126562"/>
    <lineage>
        <taxon>Bacteria</taxon>
        <taxon>Pseudomonadati</taxon>
        <taxon>Pseudomonadota</taxon>
        <taxon>Gammaproteobacteria</taxon>
        <taxon>Candidatus Kentrum</taxon>
    </lineage>
</organism>
<protein>
    <submittedName>
        <fullName evidence="1">Uncharacterized protein</fullName>
    </submittedName>
</protein>
<reference evidence="1" key="1">
    <citation type="submission" date="2019-02" db="EMBL/GenBank/DDBJ databases">
        <authorList>
            <person name="Gruber-Vodicka R. H."/>
            <person name="Seah K. B. B."/>
        </authorList>
    </citation>
    <scope>NUCLEOTIDE SEQUENCE</scope>
    <source>
        <strain evidence="1">BECK_DK47</strain>
    </source>
</reference>
<sequence>MLLPMNFRKTAIALQPTPNIRAIVSSVEEELDSKEKNHAARIE</sequence>
<evidence type="ECO:0000313" key="1">
    <source>
        <dbReference type="EMBL" id="VFJ62808.1"/>
    </source>
</evidence>
<dbReference type="AlphaFoldDB" id="A0A450T888"/>